<feature type="domain" description="GPI inositol-deacylase PGAP1-like alpha/beta" evidence="2">
    <location>
        <begin position="265"/>
        <end position="326"/>
    </location>
</feature>
<dbReference type="EMBL" id="AP028947">
    <property type="protein sequence ID" value="BET27640.1"/>
    <property type="molecule type" value="Genomic_DNA"/>
</dbReference>
<dbReference type="GO" id="GO:0016788">
    <property type="term" value="F:hydrolase activity, acting on ester bonds"/>
    <property type="evidence" value="ECO:0007669"/>
    <property type="project" value="InterPro"/>
</dbReference>
<accession>A0AA86MFV1</accession>
<keyword evidence="4" id="KW-1185">Reference proteome</keyword>
<reference evidence="3 4" key="1">
    <citation type="submission" date="2023-10" db="EMBL/GenBank/DDBJ databases">
        <title>Complete Genome Sequence of Limnobacter thiooxidans CS-K2T, Isolated from freshwater lake sediments in Bavaria, Germany.</title>
        <authorList>
            <person name="Naruki M."/>
            <person name="Watanabe A."/>
            <person name="Warashina T."/>
            <person name="Morita T."/>
            <person name="Arakawa K."/>
        </authorList>
    </citation>
    <scope>NUCLEOTIDE SEQUENCE [LARGE SCALE GENOMIC DNA]</scope>
    <source>
        <strain evidence="3 4">CS-K2</strain>
    </source>
</reference>
<dbReference type="Gene3D" id="3.40.50.1820">
    <property type="entry name" value="alpha/beta hydrolase"/>
    <property type="match status" value="1"/>
</dbReference>
<dbReference type="Pfam" id="PF07819">
    <property type="entry name" value="PGAP1"/>
    <property type="match status" value="1"/>
</dbReference>
<dbReference type="InterPro" id="IPR029058">
    <property type="entry name" value="AB_hydrolase_fold"/>
</dbReference>
<feature type="compositionally biased region" description="Basic and acidic residues" evidence="1">
    <location>
        <begin position="7"/>
        <end position="20"/>
    </location>
</feature>
<name>A0AA86MFV1_9BURK</name>
<dbReference type="PANTHER" id="PTHR37946:SF1">
    <property type="entry name" value="SLL1969 PROTEIN"/>
    <property type="match status" value="1"/>
</dbReference>
<dbReference type="AlphaFoldDB" id="A0AA86MFV1"/>
<evidence type="ECO:0000256" key="1">
    <source>
        <dbReference type="SAM" id="MobiDB-lite"/>
    </source>
</evidence>
<protein>
    <recommendedName>
        <fullName evidence="2">GPI inositol-deacylase PGAP1-like alpha/beta domain-containing protein</fullName>
    </recommendedName>
</protein>
<feature type="region of interest" description="Disordered" evidence="1">
    <location>
        <begin position="1"/>
        <end position="33"/>
    </location>
</feature>
<evidence type="ECO:0000259" key="2">
    <source>
        <dbReference type="Pfam" id="PF07819"/>
    </source>
</evidence>
<dbReference type="SUPFAM" id="SSF53474">
    <property type="entry name" value="alpha/beta-Hydrolases"/>
    <property type="match status" value="1"/>
</dbReference>
<gene>
    <name evidence="3" type="ORF">RGQ30_31410</name>
</gene>
<dbReference type="InterPro" id="IPR012908">
    <property type="entry name" value="PGAP1-ab_dom-like"/>
</dbReference>
<sequence length="451" mass="49215">MSVQLYTEKKIKNKPPERRHSMSSKNTNPNAGEKLEGTLMFVGDTIAQAATRVHEFHRAISDLPFKAVGAATLNASKPVEAVHNEITDMVYGAVREAGRGVFSGAAWVVRQANQSLASPQVIDQALGGELMDDVSHLPMPVMPNAKTDKRVSAISSAINGVFGDHLAATRNPMQVHMNLYANGQALPADAAELAARFPDAQNHLVIFLHGLCCNEDSWQMYYNPYEPATRPYGDKLQDDFPVTSLYLRYNTGRNIDSNARQFKRVLNKLVRNWPVEVKGITLVGHSMGGLVSRAVVEALTDDDIALKRAIRDVVCLGSPHAGAPLARLAAAGEQLLDRFELSKPIGRVLGVRSRGIRDLKDGLGALQTRAGQDVTFHLVGSTIGDHTSSWLNTTVGDGLVTPDSALADNTGKAQRVTFAQKHHMTLLNDPDVFLELKMVLRQHLRTKVGRD</sequence>
<dbReference type="KEGG" id="lto:RGQ30_31410"/>
<evidence type="ECO:0000313" key="3">
    <source>
        <dbReference type="EMBL" id="BET27640.1"/>
    </source>
</evidence>
<proteinExistence type="predicted"/>
<evidence type="ECO:0000313" key="4">
    <source>
        <dbReference type="Proteomes" id="UP001329151"/>
    </source>
</evidence>
<dbReference type="Proteomes" id="UP001329151">
    <property type="component" value="Chromosome"/>
</dbReference>
<organism evidence="3 4">
    <name type="scientific">Limnobacter thiooxidans</name>
    <dbReference type="NCBI Taxonomy" id="131080"/>
    <lineage>
        <taxon>Bacteria</taxon>
        <taxon>Pseudomonadati</taxon>
        <taxon>Pseudomonadota</taxon>
        <taxon>Betaproteobacteria</taxon>
        <taxon>Burkholderiales</taxon>
        <taxon>Burkholderiaceae</taxon>
        <taxon>Limnobacter</taxon>
    </lineage>
</organism>
<dbReference type="PANTHER" id="PTHR37946">
    <property type="entry name" value="SLL1969 PROTEIN"/>
    <property type="match status" value="1"/>
</dbReference>